<protein>
    <submittedName>
        <fullName evidence="2">LmbE family protein</fullName>
    </submittedName>
</protein>
<dbReference type="InterPro" id="IPR003737">
    <property type="entry name" value="GlcNAc_PI_deacetylase-related"/>
</dbReference>
<dbReference type="RefSeq" id="WP_025227103.1">
    <property type="nucleotide sequence ID" value="NZ_CP007139.1"/>
</dbReference>
<name>A0A068NLA1_FIMGI</name>
<evidence type="ECO:0000313" key="3">
    <source>
        <dbReference type="Proteomes" id="UP000027982"/>
    </source>
</evidence>
<dbReference type="Gene3D" id="3.30.700.10">
    <property type="entry name" value="Glycoprotein, Type 4 Pilin"/>
    <property type="match status" value="1"/>
</dbReference>
<keyword evidence="1" id="KW-0812">Transmembrane</keyword>
<dbReference type="STRING" id="661478.OP10G_0888"/>
<dbReference type="OrthoDB" id="128519at2"/>
<keyword evidence="3" id="KW-1185">Reference proteome</keyword>
<dbReference type="Pfam" id="PF07963">
    <property type="entry name" value="N_methyl"/>
    <property type="match status" value="1"/>
</dbReference>
<dbReference type="InterPro" id="IPR024078">
    <property type="entry name" value="LmbE-like_dom_sf"/>
</dbReference>
<dbReference type="eggNOG" id="COG2165">
    <property type="taxonomic scope" value="Bacteria"/>
</dbReference>
<keyword evidence="1" id="KW-1133">Transmembrane helix</keyword>
<dbReference type="AlphaFoldDB" id="A0A068NLA1"/>
<accession>A0A068NLA1</accession>
<reference evidence="2" key="1">
    <citation type="journal article" date="2014" name="PLoS ONE">
        <title>The first complete genome sequence of the class fimbriimonadia in the phylum armatimonadetes.</title>
        <authorList>
            <person name="Hu Z.Y."/>
            <person name="Wang Y.Z."/>
            <person name="Im W.T."/>
            <person name="Wang S.Y."/>
            <person name="Zhao G.P."/>
            <person name="Zheng H.J."/>
            <person name="Quan Z.X."/>
        </authorList>
    </citation>
    <scope>NUCLEOTIDE SEQUENCE [LARGE SCALE GENOMIC DNA]</scope>
    <source>
        <strain evidence="2">Gsoil 348</strain>
    </source>
</reference>
<dbReference type="EMBL" id="CP007139">
    <property type="protein sequence ID" value="AIE84256.1"/>
    <property type="molecule type" value="Genomic_DNA"/>
</dbReference>
<gene>
    <name evidence="2" type="ORF">OP10G_0888</name>
</gene>
<keyword evidence="1" id="KW-0472">Membrane</keyword>
<dbReference type="Proteomes" id="UP000027982">
    <property type="component" value="Chromosome"/>
</dbReference>
<dbReference type="eggNOG" id="COG2120">
    <property type="taxonomic scope" value="Bacteria"/>
</dbReference>
<dbReference type="PROSITE" id="PS00409">
    <property type="entry name" value="PROKAR_NTER_METHYL"/>
    <property type="match status" value="1"/>
</dbReference>
<dbReference type="NCBIfam" id="TIGR02532">
    <property type="entry name" value="IV_pilin_GFxxxE"/>
    <property type="match status" value="1"/>
</dbReference>
<dbReference type="InterPro" id="IPR012902">
    <property type="entry name" value="N_methyl_site"/>
</dbReference>
<dbReference type="KEGG" id="fgi:OP10G_0888"/>
<reference evidence="2" key="2">
    <citation type="submission" date="2014-01" db="EMBL/GenBank/DDBJ databases">
        <authorList>
            <person name="Hu Z.-Y."/>
            <person name="Wang Y.-Z."/>
            <person name="Im W.-T."/>
            <person name="Wang S.-Y."/>
            <person name="Zhao G.-P."/>
            <person name="Zheng H.-J."/>
            <person name="Quan Z.-X."/>
        </authorList>
    </citation>
    <scope>NUCLEOTIDE SEQUENCE</scope>
    <source>
        <strain evidence="2">Gsoil 348</strain>
    </source>
</reference>
<feature type="transmembrane region" description="Helical" evidence="1">
    <location>
        <begin position="289"/>
        <end position="314"/>
    </location>
</feature>
<dbReference type="HOGENOM" id="CLU_532914_0_0_0"/>
<dbReference type="PANTHER" id="PTHR30093">
    <property type="entry name" value="GENERAL SECRETION PATHWAY PROTEIN G"/>
    <property type="match status" value="1"/>
</dbReference>
<evidence type="ECO:0000256" key="1">
    <source>
        <dbReference type="SAM" id="Phobius"/>
    </source>
</evidence>
<evidence type="ECO:0000313" key="2">
    <source>
        <dbReference type="EMBL" id="AIE84256.1"/>
    </source>
</evidence>
<dbReference type="SUPFAM" id="SSF54523">
    <property type="entry name" value="Pili subunits"/>
    <property type="match status" value="1"/>
</dbReference>
<organism evidence="2 3">
    <name type="scientific">Fimbriimonas ginsengisoli Gsoil 348</name>
    <dbReference type="NCBI Taxonomy" id="661478"/>
    <lineage>
        <taxon>Bacteria</taxon>
        <taxon>Bacillati</taxon>
        <taxon>Armatimonadota</taxon>
        <taxon>Fimbriimonadia</taxon>
        <taxon>Fimbriimonadales</taxon>
        <taxon>Fimbriimonadaceae</taxon>
        <taxon>Fimbriimonas</taxon>
    </lineage>
</organism>
<sequence>MKLFDTDPSLRWLFCMTHPDDEISICAWIQRLVRNGNPVYMSWTHSNPTREAEARAVAHLLGVPPSRLFFYQATDGSACNEIPTLLPKFREMMEIVKPDRVCCGAFEQGHIDHDTTNFLVNHSFAGPVLEIPFYHTYTTRLQTMNRFSDPRGEEVLELEMDERRLKTMIARQFPSQNIWSVLLWYEVWQKARLRPMALTKTERMRLQTHHNFLRPNHPPRIAKKIRRSPTWRRWRSAMRSARRHMAESGKNSAEPTASFKNCILGPPRLRSDVASQCTMNQSHPVPMRGFTLIELLVVIAIIGILAALLFPVFARAKAAAGDAKTISNARQLGMAFELYQESWDDVLPQAPDGLPGSNLAGGWINYSVFGGAEAGSFIPSRGELMPYVKTSEIYKSPADKDSNRSANSFAMNGYLTTWTGNGMNPGKAAGTIEFPASTMLLGEEGCGGPKLVGYGYSNGTNDGYFNPSTDHFAKFHPAGAAVVFTDGHAKIIQAEDHFDETICGTPTPCYR</sequence>
<proteinExistence type="predicted"/>
<dbReference type="Gene3D" id="3.40.50.10320">
    <property type="entry name" value="LmbE-like"/>
    <property type="match status" value="1"/>
</dbReference>
<dbReference type="SUPFAM" id="SSF102588">
    <property type="entry name" value="LmbE-like"/>
    <property type="match status" value="1"/>
</dbReference>
<dbReference type="InterPro" id="IPR045584">
    <property type="entry name" value="Pilin-like"/>
</dbReference>
<dbReference type="Pfam" id="PF02585">
    <property type="entry name" value="PIG-L"/>
    <property type="match status" value="1"/>
</dbReference>